<proteinExistence type="predicted"/>
<accession>A0ABV7E4H5</accession>
<dbReference type="Proteomes" id="UP001595456">
    <property type="component" value="Unassembled WGS sequence"/>
</dbReference>
<evidence type="ECO:0000313" key="2">
    <source>
        <dbReference type="Proteomes" id="UP001595456"/>
    </source>
</evidence>
<reference evidence="2" key="1">
    <citation type="journal article" date="2019" name="Int. J. Syst. Evol. Microbiol.">
        <title>The Global Catalogue of Microorganisms (GCM) 10K type strain sequencing project: providing services to taxonomists for standard genome sequencing and annotation.</title>
        <authorList>
            <consortium name="The Broad Institute Genomics Platform"/>
            <consortium name="The Broad Institute Genome Sequencing Center for Infectious Disease"/>
            <person name="Wu L."/>
            <person name="Ma J."/>
        </authorList>
    </citation>
    <scope>NUCLEOTIDE SEQUENCE [LARGE SCALE GENOMIC DNA]</scope>
    <source>
        <strain evidence="2">KCTC 52607</strain>
    </source>
</reference>
<dbReference type="RefSeq" id="WP_336926174.1">
    <property type="nucleotide sequence ID" value="NZ_JBANRO010000006.1"/>
</dbReference>
<gene>
    <name evidence="1" type="ORF">ACFODU_06165</name>
</gene>
<name>A0ABV7E4H5_9SPHN</name>
<dbReference type="EMBL" id="JBHRST010000008">
    <property type="protein sequence ID" value="MFC3097387.1"/>
    <property type="molecule type" value="Genomic_DNA"/>
</dbReference>
<organism evidence="1 2">
    <name type="scientific">Alteraurantiacibacter palmitatis</name>
    <dbReference type="NCBI Taxonomy" id="2054628"/>
    <lineage>
        <taxon>Bacteria</taxon>
        <taxon>Pseudomonadati</taxon>
        <taxon>Pseudomonadota</taxon>
        <taxon>Alphaproteobacteria</taxon>
        <taxon>Sphingomonadales</taxon>
        <taxon>Erythrobacteraceae</taxon>
        <taxon>Alteraurantiacibacter</taxon>
    </lineage>
</organism>
<sequence length="122" mass="12734">MHDINEVHPVSAVGLSVCDNFAAAIMVQVDIATGEPVDLFEIDADDLVIARVVELTFTREGPSGEFAEVADPETGDTVTQELLGDVTETAMGLPAGEYRVVGANGHVVDITVPPFEGAGVVI</sequence>
<comment type="caution">
    <text evidence="1">The sequence shown here is derived from an EMBL/GenBank/DDBJ whole genome shotgun (WGS) entry which is preliminary data.</text>
</comment>
<protein>
    <submittedName>
        <fullName evidence="1">Uncharacterized protein</fullName>
    </submittedName>
</protein>
<evidence type="ECO:0000313" key="1">
    <source>
        <dbReference type="EMBL" id="MFC3097387.1"/>
    </source>
</evidence>
<keyword evidence="2" id="KW-1185">Reference proteome</keyword>